<accession>A0ABD0SN65</accession>
<dbReference type="SMART" id="SM00718">
    <property type="entry name" value="DM4_12"/>
    <property type="match status" value="1"/>
</dbReference>
<reference evidence="2 3" key="1">
    <citation type="submission" date="2024-06" db="EMBL/GenBank/DDBJ databases">
        <title>A chromosome-level genome assembly of beet webworm, Loxostege sticticalis.</title>
        <authorList>
            <person name="Zhang Y."/>
        </authorList>
    </citation>
    <scope>NUCLEOTIDE SEQUENCE [LARGE SCALE GENOMIC DNA]</scope>
    <source>
        <strain evidence="2">AQ028</strain>
        <tissue evidence="2">Male pupae</tissue>
    </source>
</reference>
<feature type="chain" id="PRO_5044779311" evidence="1">
    <location>
        <begin position="27"/>
        <end position="174"/>
    </location>
</feature>
<name>A0ABD0SN65_LOXSC</name>
<evidence type="ECO:0000256" key="1">
    <source>
        <dbReference type="SAM" id="SignalP"/>
    </source>
</evidence>
<dbReference type="InterPro" id="IPR006631">
    <property type="entry name" value="DM4_12"/>
</dbReference>
<dbReference type="PANTHER" id="PTHR21398:SF6">
    <property type="entry name" value="AGAP007094-PA"/>
    <property type="match status" value="1"/>
</dbReference>
<dbReference type="Proteomes" id="UP001549921">
    <property type="component" value="Unassembled WGS sequence"/>
</dbReference>
<protein>
    <submittedName>
        <fullName evidence="2">Uncharacterized protein</fullName>
    </submittedName>
</protein>
<proteinExistence type="predicted"/>
<dbReference type="EMBL" id="JBEDNZ010000018">
    <property type="protein sequence ID" value="KAL0821269.1"/>
    <property type="molecule type" value="Genomic_DNA"/>
</dbReference>
<dbReference type="PANTHER" id="PTHR21398">
    <property type="entry name" value="AGAP007094-PA"/>
    <property type="match status" value="1"/>
</dbReference>
<evidence type="ECO:0000313" key="3">
    <source>
        <dbReference type="Proteomes" id="UP001549921"/>
    </source>
</evidence>
<feature type="signal peptide" evidence="1">
    <location>
        <begin position="1"/>
        <end position="26"/>
    </location>
</feature>
<keyword evidence="1" id="KW-0732">Signal</keyword>
<gene>
    <name evidence="2" type="ORF">ABMA28_005869</name>
</gene>
<organism evidence="2 3">
    <name type="scientific">Loxostege sticticalis</name>
    <name type="common">Beet webworm moth</name>
    <dbReference type="NCBI Taxonomy" id="481309"/>
    <lineage>
        <taxon>Eukaryota</taxon>
        <taxon>Metazoa</taxon>
        <taxon>Ecdysozoa</taxon>
        <taxon>Arthropoda</taxon>
        <taxon>Hexapoda</taxon>
        <taxon>Insecta</taxon>
        <taxon>Pterygota</taxon>
        <taxon>Neoptera</taxon>
        <taxon>Endopterygota</taxon>
        <taxon>Lepidoptera</taxon>
        <taxon>Glossata</taxon>
        <taxon>Ditrysia</taxon>
        <taxon>Pyraloidea</taxon>
        <taxon>Crambidae</taxon>
        <taxon>Pyraustinae</taxon>
        <taxon>Loxostege</taxon>
    </lineage>
</organism>
<sequence length="174" mass="20907">MNKIFQLVLICYVCLIVFLLFDLGEANQEKSLHRQRRYLSFKNKTKFFLRLNFKANMVPWTQLFAQALGFRMNWDAPPDTFHPYKHFYRRSVYNHLEELMDRQGLDGHQCVRRAICEMGMLQSRGIYHKILKMVFRRQSSDTDKWHNNTSEQDCLLTFNQCPFSFLDVSTYTDL</sequence>
<dbReference type="AlphaFoldDB" id="A0ABD0SN65"/>
<evidence type="ECO:0000313" key="2">
    <source>
        <dbReference type="EMBL" id="KAL0821269.1"/>
    </source>
</evidence>
<dbReference type="Pfam" id="PF07841">
    <property type="entry name" value="DM4_12"/>
    <property type="match status" value="1"/>
</dbReference>
<comment type="caution">
    <text evidence="2">The sequence shown here is derived from an EMBL/GenBank/DDBJ whole genome shotgun (WGS) entry which is preliminary data.</text>
</comment>